<dbReference type="RefSeq" id="XP_022286756.1">
    <property type="nucleotide sequence ID" value="XM_022431048.1"/>
</dbReference>
<comment type="similarity">
    <text evidence="2">Belongs to the krueppel C2H2-type zinc-finger protein family.</text>
</comment>
<dbReference type="SMART" id="SM00355">
    <property type="entry name" value="ZnF_C2H2"/>
    <property type="match status" value="7"/>
</dbReference>
<keyword evidence="4" id="KW-0677">Repeat</keyword>
<feature type="compositionally biased region" description="Basic and acidic residues" evidence="11">
    <location>
        <begin position="645"/>
        <end position="657"/>
    </location>
</feature>
<feature type="compositionally biased region" description="Basic and acidic residues" evidence="11">
    <location>
        <begin position="665"/>
        <end position="682"/>
    </location>
</feature>
<dbReference type="GO" id="GO:0000981">
    <property type="term" value="F:DNA-binding transcription factor activity, RNA polymerase II-specific"/>
    <property type="evidence" value="ECO:0007669"/>
    <property type="project" value="TreeGrafter"/>
</dbReference>
<evidence type="ECO:0000256" key="2">
    <source>
        <dbReference type="ARBA" id="ARBA00006991"/>
    </source>
</evidence>
<sequence>MEKTMHYTSVNHAHQAIEQINQLRNRRELCDIILRCNETRIFAHKLVLSVNSPYFKGLMNTRYYMEPGLYEHPLKGIEGDAVQTIVNFFYTATVSVNEESVWTLLPAAAKLHVAEIQSLCSNFLLSILDIENCLKIHHIATECLASNLLKESTDFIKEHFDKLLDEDCFLDLEFNEAMPHLKRLGDTGLTNDQVLHAIKCWMVAAIDERQVFGLQIIKKFPNLATKLEEFIPLEFLESESEIQENGVGSHTNSDRGGSDNSRSPHNNKAQGTDQSPTIPNGKAEENYMCFECAEEFDTKTELEEHAKGHKVYIKKENISPNQNNASKQSSKSGSPNSLSYSPTPTKFSTPPPRSFSPYEDYIKMNANKSLDFSSSLSSYLNNTDDSGGSYFDQYMRARGLDSPSFGQRYSRSPTPSRVQSATTNPLLITVTSGTEDGSDMKFICPVCGKSYLDKDSLSRHYETHSHFPCKVCGKTYSTKSNLHTHMKKHSDDKTYSCNTCDKTFTSPSVLKTHLRTHSGEKPFICPTCGVAFAKNIHLKRHLSIHTGIKPHECKVCNKRFSRSDHLKRHVQSIHTQDRPHICSLCGKDFVRKYELNKHMKQSHWGFTVGEEDQEMDSSTSEAMDTSSIASMHAAMAKGFVPFSESKADTSMEEEKSPSQKGLISPHDRIPVTVKEERISPAK</sequence>
<gene>
    <name evidence="15 16 17" type="primary">LOC111099659</name>
</gene>
<dbReference type="Gene3D" id="1.25.40.420">
    <property type="match status" value="1"/>
</dbReference>
<comment type="subcellular location">
    <subcellularLocation>
        <location evidence="1">Nucleus</location>
    </subcellularLocation>
</comment>
<evidence type="ECO:0000313" key="16">
    <source>
        <dbReference type="RefSeq" id="XP_022286747.1"/>
    </source>
</evidence>
<protein>
    <submittedName>
        <fullName evidence="15 16">Zinc finger protein 177-like</fullName>
    </submittedName>
</protein>
<evidence type="ECO:0000256" key="7">
    <source>
        <dbReference type="ARBA" id="ARBA00023015"/>
    </source>
</evidence>
<dbReference type="GeneID" id="111099659"/>
<keyword evidence="3" id="KW-0479">Metal-binding</keyword>
<keyword evidence="8" id="KW-0804">Transcription</keyword>
<dbReference type="FunFam" id="3.30.160.60:FF:000264">
    <property type="entry name" value="Zinc finger protein 236"/>
    <property type="match status" value="1"/>
</dbReference>
<feature type="domain" description="C2H2-type" evidence="13">
    <location>
        <begin position="495"/>
        <end position="522"/>
    </location>
</feature>
<feature type="domain" description="C2H2-type" evidence="13">
    <location>
        <begin position="442"/>
        <end position="465"/>
    </location>
</feature>
<dbReference type="CDD" id="cd14733">
    <property type="entry name" value="BACK"/>
    <property type="match status" value="1"/>
</dbReference>
<feature type="domain" description="C2H2-type" evidence="13">
    <location>
        <begin position="287"/>
        <end position="309"/>
    </location>
</feature>
<reference evidence="14" key="1">
    <citation type="submission" date="2024-06" db="UniProtKB">
        <authorList>
            <consortium name="RefSeq"/>
        </authorList>
    </citation>
    <scope>NUCLEOTIDE SEQUENCE [LARGE SCALE GENOMIC DNA]</scope>
    <source>
        <tissue evidence="15 17">Whole sample</tissue>
    </source>
</reference>
<feature type="domain" description="C2H2-type" evidence="13">
    <location>
        <begin position="580"/>
        <end position="605"/>
    </location>
</feature>
<feature type="region of interest" description="Disordered" evidence="11">
    <location>
        <begin position="644"/>
        <end position="682"/>
    </location>
</feature>
<evidence type="ECO:0000259" key="12">
    <source>
        <dbReference type="PROSITE" id="PS50097"/>
    </source>
</evidence>
<dbReference type="KEGG" id="cvn:111099659"/>
<dbReference type="GO" id="GO:0008270">
    <property type="term" value="F:zinc ion binding"/>
    <property type="evidence" value="ECO:0007669"/>
    <property type="project" value="UniProtKB-KW"/>
</dbReference>
<evidence type="ECO:0000259" key="13">
    <source>
        <dbReference type="PROSITE" id="PS50157"/>
    </source>
</evidence>
<dbReference type="Proteomes" id="UP000694844">
    <property type="component" value="Chromosome 1"/>
</dbReference>
<evidence type="ECO:0000256" key="11">
    <source>
        <dbReference type="SAM" id="MobiDB-lite"/>
    </source>
</evidence>
<dbReference type="Pfam" id="PF00651">
    <property type="entry name" value="BTB"/>
    <property type="match status" value="1"/>
</dbReference>
<evidence type="ECO:0000313" key="17">
    <source>
        <dbReference type="RefSeq" id="XP_022286756.1"/>
    </source>
</evidence>
<dbReference type="AlphaFoldDB" id="A0A8B8A5L2"/>
<evidence type="ECO:0000256" key="1">
    <source>
        <dbReference type="ARBA" id="ARBA00004123"/>
    </source>
</evidence>
<dbReference type="InterPro" id="IPR013087">
    <property type="entry name" value="Znf_C2H2_type"/>
</dbReference>
<dbReference type="GO" id="GO:0003677">
    <property type="term" value="F:DNA binding"/>
    <property type="evidence" value="ECO:0007669"/>
    <property type="project" value="UniProtKB-KW"/>
</dbReference>
<feature type="domain" description="C2H2-type" evidence="13">
    <location>
        <begin position="467"/>
        <end position="494"/>
    </location>
</feature>
<evidence type="ECO:0000256" key="4">
    <source>
        <dbReference type="ARBA" id="ARBA00022737"/>
    </source>
</evidence>
<feature type="compositionally biased region" description="Polar residues" evidence="11">
    <location>
        <begin position="258"/>
        <end position="278"/>
    </location>
</feature>
<proteinExistence type="inferred from homology"/>
<dbReference type="InterPro" id="IPR000210">
    <property type="entry name" value="BTB/POZ_dom"/>
</dbReference>
<evidence type="ECO:0000256" key="10">
    <source>
        <dbReference type="PROSITE-ProRule" id="PRU00042"/>
    </source>
</evidence>
<dbReference type="InterPro" id="IPR011333">
    <property type="entry name" value="SKP1/BTB/POZ_sf"/>
</dbReference>
<dbReference type="SUPFAM" id="SSF57667">
    <property type="entry name" value="beta-beta-alpha zinc fingers"/>
    <property type="match status" value="3"/>
</dbReference>
<evidence type="ECO:0000256" key="9">
    <source>
        <dbReference type="ARBA" id="ARBA00023242"/>
    </source>
</evidence>
<dbReference type="Gene3D" id="3.30.160.60">
    <property type="entry name" value="Classic Zinc Finger"/>
    <property type="match status" value="6"/>
</dbReference>
<dbReference type="PANTHER" id="PTHR24394">
    <property type="entry name" value="ZINC FINGER PROTEIN"/>
    <property type="match status" value="1"/>
</dbReference>
<dbReference type="FunFam" id="3.30.160.60:FF:000193">
    <property type="entry name" value="Zinc finger protein 300"/>
    <property type="match status" value="1"/>
</dbReference>
<evidence type="ECO:0000313" key="14">
    <source>
        <dbReference type="Proteomes" id="UP000694844"/>
    </source>
</evidence>
<accession>A0A8B8A5L2</accession>
<dbReference type="FunFam" id="3.30.160.60:FF:002343">
    <property type="entry name" value="Zinc finger protein 33A"/>
    <property type="match status" value="1"/>
</dbReference>
<keyword evidence="5 10" id="KW-0863">Zinc-finger</keyword>
<organism evidence="14 16">
    <name type="scientific">Crassostrea virginica</name>
    <name type="common">Eastern oyster</name>
    <dbReference type="NCBI Taxonomy" id="6565"/>
    <lineage>
        <taxon>Eukaryota</taxon>
        <taxon>Metazoa</taxon>
        <taxon>Spiralia</taxon>
        <taxon>Lophotrochozoa</taxon>
        <taxon>Mollusca</taxon>
        <taxon>Bivalvia</taxon>
        <taxon>Autobranchia</taxon>
        <taxon>Pteriomorphia</taxon>
        <taxon>Ostreida</taxon>
        <taxon>Ostreoidea</taxon>
        <taxon>Ostreidae</taxon>
        <taxon>Crassostrea</taxon>
    </lineage>
</organism>
<feature type="domain" description="C2H2-type" evidence="13">
    <location>
        <begin position="551"/>
        <end position="579"/>
    </location>
</feature>
<keyword evidence="6" id="KW-0862">Zinc</keyword>
<evidence type="ECO:0000256" key="5">
    <source>
        <dbReference type="ARBA" id="ARBA00022771"/>
    </source>
</evidence>
<dbReference type="OrthoDB" id="3176202at2759"/>
<feature type="region of interest" description="Disordered" evidence="11">
    <location>
        <begin position="242"/>
        <end position="282"/>
    </location>
</feature>
<dbReference type="Pfam" id="PF12874">
    <property type="entry name" value="zf-met"/>
    <property type="match status" value="1"/>
</dbReference>
<dbReference type="PROSITE" id="PS50157">
    <property type="entry name" value="ZINC_FINGER_C2H2_2"/>
    <property type="match status" value="7"/>
</dbReference>
<dbReference type="Pfam" id="PF00096">
    <property type="entry name" value="zf-C2H2"/>
    <property type="match status" value="4"/>
</dbReference>
<keyword evidence="7" id="KW-0805">Transcription regulation</keyword>
<dbReference type="FunFam" id="3.30.160.60:FF:000100">
    <property type="entry name" value="Zinc finger 45-like"/>
    <property type="match status" value="1"/>
</dbReference>
<dbReference type="SUPFAM" id="SSF54695">
    <property type="entry name" value="POZ domain"/>
    <property type="match status" value="1"/>
</dbReference>
<keyword evidence="14" id="KW-1185">Reference proteome</keyword>
<evidence type="ECO:0000256" key="8">
    <source>
        <dbReference type="ARBA" id="ARBA00023163"/>
    </source>
</evidence>
<dbReference type="RefSeq" id="XP_022286747.1">
    <property type="nucleotide sequence ID" value="XM_022431039.1"/>
</dbReference>
<dbReference type="SMART" id="SM00225">
    <property type="entry name" value="BTB"/>
    <property type="match status" value="1"/>
</dbReference>
<reference evidence="16" key="2">
    <citation type="submission" date="2025-04" db="UniProtKB">
        <authorList>
            <consortium name="RefSeq"/>
        </authorList>
    </citation>
    <scope>IDENTIFICATION</scope>
    <source>
        <tissue evidence="16">Whole sample</tissue>
    </source>
</reference>
<dbReference type="PANTHER" id="PTHR24394:SF48">
    <property type="entry name" value="ZINC FINGER PROTEIN 771"/>
    <property type="match status" value="1"/>
</dbReference>
<feature type="compositionally biased region" description="Low complexity" evidence="11">
    <location>
        <begin position="319"/>
        <end position="348"/>
    </location>
</feature>
<dbReference type="GO" id="GO:0005634">
    <property type="term" value="C:nucleus"/>
    <property type="evidence" value="ECO:0007669"/>
    <property type="project" value="UniProtKB-SubCell"/>
</dbReference>
<dbReference type="Gene3D" id="3.30.710.10">
    <property type="entry name" value="Potassium Channel Kv1.1, Chain A"/>
    <property type="match status" value="1"/>
</dbReference>
<evidence type="ECO:0000256" key="3">
    <source>
        <dbReference type="ARBA" id="ARBA00022723"/>
    </source>
</evidence>
<name>A0A8B8A5L2_CRAVI</name>
<dbReference type="FunFam" id="3.30.160.60:FF:000446">
    <property type="entry name" value="Zinc finger protein"/>
    <property type="match status" value="1"/>
</dbReference>
<dbReference type="PROSITE" id="PS00028">
    <property type="entry name" value="ZINC_FINGER_C2H2_1"/>
    <property type="match status" value="6"/>
</dbReference>
<evidence type="ECO:0000256" key="6">
    <source>
        <dbReference type="ARBA" id="ARBA00022833"/>
    </source>
</evidence>
<dbReference type="Pfam" id="PF13894">
    <property type="entry name" value="zf-C2H2_4"/>
    <property type="match status" value="1"/>
</dbReference>
<dbReference type="RefSeq" id="XP_022286736.1">
    <property type="nucleotide sequence ID" value="XM_022431028.1"/>
</dbReference>
<keyword evidence="9" id="KW-0539">Nucleus</keyword>
<feature type="domain" description="C2H2-type" evidence="13">
    <location>
        <begin position="523"/>
        <end position="550"/>
    </location>
</feature>
<dbReference type="PROSITE" id="PS50097">
    <property type="entry name" value="BTB"/>
    <property type="match status" value="1"/>
</dbReference>
<feature type="region of interest" description="Disordered" evidence="11">
    <location>
        <begin position="313"/>
        <end position="354"/>
    </location>
</feature>
<dbReference type="InterPro" id="IPR036236">
    <property type="entry name" value="Znf_C2H2_sf"/>
</dbReference>
<feature type="domain" description="BTB" evidence="12">
    <location>
        <begin position="30"/>
        <end position="98"/>
    </location>
</feature>
<evidence type="ECO:0000313" key="15">
    <source>
        <dbReference type="RefSeq" id="XP_022286736.1"/>
    </source>
</evidence>